<organism evidence="2 3">
    <name type="scientific">Planktomarina temperata RCA23</name>
    <dbReference type="NCBI Taxonomy" id="666509"/>
    <lineage>
        <taxon>Bacteria</taxon>
        <taxon>Pseudomonadati</taxon>
        <taxon>Pseudomonadota</taxon>
        <taxon>Alphaproteobacteria</taxon>
        <taxon>Rhodobacterales</taxon>
        <taxon>Paracoccaceae</taxon>
        <taxon>Planktomarina</taxon>
    </lineage>
</organism>
<proteinExistence type="predicted"/>
<dbReference type="RefSeq" id="WP_044051253.1">
    <property type="nucleotide sequence ID" value="NZ_CP003984.1"/>
</dbReference>
<protein>
    <submittedName>
        <fullName evidence="2">Uncharacterized protein</fullName>
    </submittedName>
</protein>
<evidence type="ECO:0000313" key="3">
    <source>
        <dbReference type="Proteomes" id="UP000028680"/>
    </source>
</evidence>
<keyword evidence="1" id="KW-0472">Membrane</keyword>
<keyword evidence="1" id="KW-1133">Transmembrane helix</keyword>
<accession>A0AAN0RHG4</accession>
<reference evidence="2 3" key="1">
    <citation type="journal article" date="2014" name="ISME J.">
        <title>Adaptation of an abundant Roseobacter RCA organism to pelagic systems revealed by genomic and transcriptomic analyses.</title>
        <authorList>
            <person name="Voget S."/>
            <person name="Wemheuer B."/>
            <person name="Brinkhoff T."/>
            <person name="Vollmers J."/>
            <person name="Dietrich S."/>
            <person name="Giebel H.A."/>
            <person name="Beardsley C."/>
            <person name="Sardemann C."/>
            <person name="Bakenhus I."/>
            <person name="Billerbeck S."/>
            <person name="Daniel R."/>
            <person name="Simon M."/>
        </authorList>
    </citation>
    <scope>NUCLEOTIDE SEQUENCE [LARGE SCALE GENOMIC DNA]</scope>
    <source>
        <strain evidence="2 3">RCA23</strain>
    </source>
</reference>
<name>A0AAN0RHG4_9RHOB</name>
<gene>
    <name evidence="2" type="ORF">RCA23_c07270</name>
</gene>
<sequence length="140" mass="15860">MFESLQLPKAFWVSIIIGYAFCLLSFFVLVTATLDPLAPNHVLNNHATTKLTSIRLAILTFGLVSILFTLKYSLTYAKYVTVALTAWAIAMYFDDHFVLYNMVEYPEGGVISLVQSLRPILIISLIWMCFELTFSPHLTD</sequence>
<feature type="transmembrane region" description="Helical" evidence="1">
    <location>
        <begin position="52"/>
        <end position="69"/>
    </location>
</feature>
<dbReference type="AlphaFoldDB" id="A0AAN0RHG4"/>
<dbReference type="EMBL" id="CP003984">
    <property type="protein sequence ID" value="AII86283.1"/>
    <property type="molecule type" value="Genomic_DNA"/>
</dbReference>
<dbReference type="KEGG" id="ptp:RCA23_c07270"/>
<evidence type="ECO:0000313" key="2">
    <source>
        <dbReference type="EMBL" id="AII86283.1"/>
    </source>
</evidence>
<dbReference type="Proteomes" id="UP000028680">
    <property type="component" value="Chromosome"/>
</dbReference>
<feature type="transmembrane region" description="Helical" evidence="1">
    <location>
        <begin position="12"/>
        <end position="32"/>
    </location>
</feature>
<keyword evidence="3" id="KW-1185">Reference proteome</keyword>
<keyword evidence="1" id="KW-0812">Transmembrane</keyword>
<evidence type="ECO:0000256" key="1">
    <source>
        <dbReference type="SAM" id="Phobius"/>
    </source>
</evidence>